<dbReference type="Proteomes" id="UP000515126">
    <property type="component" value="Chromosome 16"/>
</dbReference>
<dbReference type="KEGG" id="mcal:110311728"/>
<reference evidence="2 3" key="1">
    <citation type="submission" date="2025-04" db="UniProtKB">
        <authorList>
            <consortium name="RefSeq"/>
        </authorList>
    </citation>
    <scope>IDENTIFICATION</scope>
</reference>
<organism evidence="1 2">
    <name type="scientific">Mus caroli</name>
    <name type="common">Ryukyu mouse</name>
    <name type="synonym">Ricefield mouse</name>
    <dbReference type="NCBI Taxonomy" id="10089"/>
    <lineage>
        <taxon>Eukaryota</taxon>
        <taxon>Metazoa</taxon>
        <taxon>Chordata</taxon>
        <taxon>Craniata</taxon>
        <taxon>Vertebrata</taxon>
        <taxon>Euteleostomi</taxon>
        <taxon>Mammalia</taxon>
        <taxon>Eutheria</taxon>
        <taxon>Euarchontoglires</taxon>
        <taxon>Glires</taxon>
        <taxon>Rodentia</taxon>
        <taxon>Myomorpha</taxon>
        <taxon>Muroidea</taxon>
        <taxon>Muridae</taxon>
        <taxon>Murinae</taxon>
        <taxon>Mus</taxon>
        <taxon>Mus</taxon>
    </lineage>
</organism>
<keyword evidence="1" id="KW-1185">Reference proteome</keyword>
<dbReference type="RefSeq" id="XP_021040886.1">
    <property type="nucleotide sequence ID" value="XM_021185227.1"/>
</dbReference>
<evidence type="ECO:0000313" key="3">
    <source>
        <dbReference type="RefSeq" id="XP_021040887.1"/>
    </source>
</evidence>
<proteinExistence type="predicted"/>
<name>A0A6P5R7P0_MUSCR</name>
<sequence length="267" mass="30265">MADKFSWAHLSDSNLPSASSETCTDLSDANLPSAFSETGWSISSLVNTICSLSHMAVENLDRARTTHFRDTLAKNDILFKKKSHYHPGQIVHLQKRYSIKSPACRIILPPFPLKRRWSELALPTFMVASKNGNIVQQDDCVNIVNINATETDATDLFAKTSKGIKKAEIEETGITISFSLTPLDVLSFLEDTTSKQNPGCSILELTSTKGHLQEAPIAPNRNRNSRRLWKWVRRHIIHPFRRFLCFPTRSRRHRTSRIDHWAQARGS</sequence>
<dbReference type="RefSeq" id="XP_021040887.1">
    <property type="nucleotide sequence ID" value="XM_021185228.1"/>
</dbReference>
<accession>A0A6P5R7P0</accession>
<dbReference type="AlphaFoldDB" id="A0A6P5R7P0"/>
<gene>
    <name evidence="2 3" type="primary">LOC110311728</name>
</gene>
<evidence type="ECO:0000313" key="1">
    <source>
        <dbReference type="Proteomes" id="UP000515126"/>
    </source>
</evidence>
<evidence type="ECO:0000313" key="2">
    <source>
        <dbReference type="RefSeq" id="XP_021040886.1"/>
    </source>
</evidence>
<protein>
    <submittedName>
        <fullName evidence="2 3">Uncharacterized protein LOC110311728 isoform X1</fullName>
    </submittedName>
</protein>
<dbReference type="GeneID" id="110311728"/>